<dbReference type="PROSITE" id="PS00061">
    <property type="entry name" value="ADH_SHORT"/>
    <property type="match status" value="1"/>
</dbReference>
<dbReference type="RefSeq" id="WP_080804784.1">
    <property type="nucleotide sequence ID" value="NZ_LT828548.1"/>
</dbReference>
<keyword evidence="3" id="KW-1185">Reference proteome</keyword>
<dbReference type="OrthoDB" id="5354363at2"/>
<dbReference type="PANTHER" id="PTHR43943:SF2">
    <property type="entry name" value="DEHYDROGENASE_REDUCTASE 4"/>
    <property type="match status" value="1"/>
</dbReference>
<dbReference type="PRINTS" id="PR00081">
    <property type="entry name" value="GDHRDH"/>
</dbReference>
<sequence length="252" mass="26880">MEQFSLIGKTALITGASRGIGEAIAIYLAKQGALCILVSRKVEDLSNVEKKITDNGGKAASLPCNVGKMEEISGLMQKVEELYGKLDILINNAAANPYFGEMINAEEWAWDKTCDVNLKGPFFMIQAAAKLMQKGGGGSIVNVSSVNGMKPSLFQGIYSITKAGLITMTRAWAIELAKFNIRVNALLPGLTDTKFASAITQNEDIKNMILPQIPMGRIAQPEEMAGAVLFLVSDASSYTTGSCLTCDGGMLA</sequence>
<dbReference type="CDD" id="cd05233">
    <property type="entry name" value="SDR_c"/>
    <property type="match status" value="1"/>
</dbReference>
<dbReference type="Gene3D" id="3.40.50.720">
    <property type="entry name" value="NAD(P)-binding Rossmann-like Domain"/>
    <property type="match status" value="1"/>
</dbReference>
<evidence type="ECO:0000313" key="3">
    <source>
        <dbReference type="Proteomes" id="UP000191931"/>
    </source>
</evidence>
<dbReference type="InterPro" id="IPR002347">
    <property type="entry name" value="SDR_fam"/>
</dbReference>
<dbReference type="Pfam" id="PF13561">
    <property type="entry name" value="adh_short_C2"/>
    <property type="match status" value="1"/>
</dbReference>
<name>A0A1W1H7J3_9BACT</name>
<accession>A0A1W1H7J3</accession>
<keyword evidence="2" id="KW-0560">Oxidoreductase</keyword>
<comment type="similarity">
    <text evidence="1">Belongs to the short-chain dehydrogenases/reductases (SDR) family.</text>
</comment>
<dbReference type="EMBL" id="FWEV01000037">
    <property type="protein sequence ID" value="SLM28404.1"/>
    <property type="molecule type" value="Genomic_DNA"/>
</dbReference>
<dbReference type="STRING" id="1246637.MTBBW1_1310102"/>
<dbReference type="PANTHER" id="PTHR43943">
    <property type="entry name" value="DEHYDROGENASE/REDUCTASE (SDR FAMILY) MEMBER 4"/>
    <property type="match status" value="1"/>
</dbReference>
<proteinExistence type="inferred from homology"/>
<dbReference type="Proteomes" id="UP000191931">
    <property type="component" value="Unassembled WGS sequence"/>
</dbReference>
<dbReference type="NCBIfam" id="NF005559">
    <property type="entry name" value="PRK07231.1"/>
    <property type="match status" value="1"/>
</dbReference>
<protein>
    <submittedName>
        <fullName evidence="2">FabG1</fullName>
        <ecNumber evidence="2">1.1.1.100</ecNumber>
    </submittedName>
</protein>
<dbReference type="PRINTS" id="PR00080">
    <property type="entry name" value="SDRFAMILY"/>
</dbReference>
<reference evidence="2 3" key="1">
    <citation type="submission" date="2017-03" db="EMBL/GenBank/DDBJ databases">
        <authorList>
            <person name="Afonso C.L."/>
            <person name="Miller P.J."/>
            <person name="Scott M.A."/>
            <person name="Spackman E."/>
            <person name="Goraichik I."/>
            <person name="Dimitrov K.M."/>
            <person name="Suarez D.L."/>
            <person name="Swayne D.E."/>
        </authorList>
    </citation>
    <scope>NUCLEOTIDE SEQUENCE [LARGE SCALE GENOMIC DNA]</scope>
    <source>
        <strain evidence="2">PRJEB14757</strain>
    </source>
</reference>
<evidence type="ECO:0000313" key="2">
    <source>
        <dbReference type="EMBL" id="SLM28404.1"/>
    </source>
</evidence>
<organism evidence="2 3">
    <name type="scientific">Desulfamplus magnetovallimortis</name>
    <dbReference type="NCBI Taxonomy" id="1246637"/>
    <lineage>
        <taxon>Bacteria</taxon>
        <taxon>Pseudomonadati</taxon>
        <taxon>Thermodesulfobacteriota</taxon>
        <taxon>Desulfobacteria</taxon>
        <taxon>Desulfobacterales</taxon>
        <taxon>Desulfobacteraceae</taxon>
        <taxon>Desulfamplus</taxon>
    </lineage>
</organism>
<dbReference type="InterPro" id="IPR020904">
    <property type="entry name" value="Sc_DH/Rdtase_CS"/>
</dbReference>
<gene>
    <name evidence="2" type="primary">fabG</name>
    <name evidence="2" type="ORF">MTBBW1_1310102</name>
</gene>
<evidence type="ECO:0000256" key="1">
    <source>
        <dbReference type="ARBA" id="ARBA00006484"/>
    </source>
</evidence>
<dbReference type="NCBIfam" id="NF005446">
    <property type="entry name" value="PRK07035.1"/>
    <property type="match status" value="1"/>
</dbReference>
<dbReference type="GO" id="GO:0004316">
    <property type="term" value="F:3-oxoacyl-[acyl-carrier-protein] reductase (NADPH) activity"/>
    <property type="evidence" value="ECO:0007669"/>
    <property type="project" value="UniProtKB-EC"/>
</dbReference>
<dbReference type="InterPro" id="IPR036291">
    <property type="entry name" value="NAD(P)-bd_dom_sf"/>
</dbReference>
<dbReference type="EC" id="1.1.1.100" evidence="2"/>
<dbReference type="AlphaFoldDB" id="A0A1W1H7J3"/>
<dbReference type="SUPFAM" id="SSF51735">
    <property type="entry name" value="NAD(P)-binding Rossmann-fold domains"/>
    <property type="match status" value="1"/>
</dbReference>
<dbReference type="FunFam" id="3.40.50.720:FF:000084">
    <property type="entry name" value="Short-chain dehydrogenase reductase"/>
    <property type="match status" value="1"/>
</dbReference>